<evidence type="ECO:0000313" key="7">
    <source>
        <dbReference type="RefSeq" id="XP_023559763.1"/>
    </source>
</evidence>
<comment type="similarity">
    <text evidence="1">Belongs to the H-rev107 family.</text>
</comment>
<dbReference type="PANTHER" id="PTHR13943">
    <property type="entry name" value="HRAS-LIKE SUPPRESSOR - RELATED"/>
    <property type="match status" value="1"/>
</dbReference>
<gene>
    <name evidence="7" type="primary">LOC101592389</name>
</gene>
<name>A0A6P6DJ97_OCTDE</name>
<dbReference type="OrthoDB" id="421951at2759"/>
<evidence type="ECO:0000256" key="1">
    <source>
        <dbReference type="ARBA" id="ARBA00007824"/>
    </source>
</evidence>
<dbReference type="Proteomes" id="UP000515203">
    <property type="component" value="Unplaced"/>
</dbReference>
<keyword evidence="4" id="KW-0443">Lipid metabolism</keyword>
<dbReference type="InParanoid" id="A0A6P6DJ97"/>
<sequence length="134" mass="14903">MSSTFRPRPGDLIEIQRSVYAHWAIYVGEGYVVHVAPPSELAGAGLSSIMSALTERAIVKKELLSEVAGTDHYEVNNKYDDRYLPLPITKVVKHALELVGKEIPYSLTSKNCEHFVTELRYGIPLCEQVCAQPS</sequence>
<dbReference type="GO" id="GO:0008970">
    <property type="term" value="F:phospholipase A1 activity"/>
    <property type="evidence" value="ECO:0007669"/>
    <property type="project" value="TreeGrafter"/>
</dbReference>
<accession>A0A6P6DJ97</accession>
<dbReference type="InterPro" id="IPR007053">
    <property type="entry name" value="LRAT_dom"/>
</dbReference>
<reference evidence="7" key="1">
    <citation type="submission" date="2025-08" db="UniProtKB">
        <authorList>
            <consortium name="RefSeq"/>
        </authorList>
    </citation>
    <scope>IDENTIFICATION</scope>
</reference>
<protein>
    <submittedName>
        <fullName evidence="7">HRAS-like suppressor 2</fullName>
    </submittedName>
</protein>
<evidence type="ECO:0000313" key="6">
    <source>
        <dbReference type="Proteomes" id="UP000515203"/>
    </source>
</evidence>
<dbReference type="Gene3D" id="3.90.1720.10">
    <property type="entry name" value="endopeptidase domain like (from Nostoc punctiforme)"/>
    <property type="match status" value="1"/>
</dbReference>
<dbReference type="RefSeq" id="XP_023559763.1">
    <property type="nucleotide sequence ID" value="XM_023703995.1"/>
</dbReference>
<keyword evidence="6" id="KW-1185">Reference proteome</keyword>
<keyword evidence="3" id="KW-0378">Hydrolase</keyword>
<dbReference type="PANTHER" id="PTHR13943:SF31">
    <property type="entry name" value="PHOSPHOLIPASE A AND ACYLTRANSFERASE 3"/>
    <property type="match status" value="1"/>
</dbReference>
<evidence type="ECO:0000259" key="5">
    <source>
        <dbReference type="PROSITE" id="PS51934"/>
    </source>
</evidence>
<dbReference type="GO" id="GO:0005737">
    <property type="term" value="C:cytoplasm"/>
    <property type="evidence" value="ECO:0007669"/>
    <property type="project" value="TreeGrafter"/>
</dbReference>
<dbReference type="GeneID" id="101592389"/>
<organism evidence="6 7">
    <name type="scientific">Octodon degus</name>
    <name type="common">Degu</name>
    <name type="synonym">Sciurus degus</name>
    <dbReference type="NCBI Taxonomy" id="10160"/>
    <lineage>
        <taxon>Eukaryota</taxon>
        <taxon>Metazoa</taxon>
        <taxon>Chordata</taxon>
        <taxon>Craniata</taxon>
        <taxon>Vertebrata</taxon>
        <taxon>Euteleostomi</taxon>
        <taxon>Mammalia</taxon>
        <taxon>Eutheria</taxon>
        <taxon>Euarchontoglires</taxon>
        <taxon>Glires</taxon>
        <taxon>Rodentia</taxon>
        <taxon>Hystricomorpha</taxon>
        <taxon>Octodontidae</taxon>
        <taxon>Octodon</taxon>
    </lineage>
</organism>
<dbReference type="FunFam" id="3.90.1720.10:FF:000002">
    <property type="entry name" value="HRAS like suppressor 2"/>
    <property type="match status" value="1"/>
</dbReference>
<dbReference type="GO" id="GO:0016410">
    <property type="term" value="F:N-acyltransferase activity"/>
    <property type="evidence" value="ECO:0007669"/>
    <property type="project" value="TreeGrafter"/>
</dbReference>
<feature type="domain" description="LRAT" evidence="5">
    <location>
        <begin position="12"/>
        <end position="128"/>
    </location>
</feature>
<dbReference type="GO" id="GO:0004623">
    <property type="term" value="F:phospholipase A2 activity"/>
    <property type="evidence" value="ECO:0007669"/>
    <property type="project" value="TreeGrafter"/>
</dbReference>
<evidence type="ECO:0000256" key="4">
    <source>
        <dbReference type="ARBA" id="ARBA00023098"/>
    </source>
</evidence>
<proteinExistence type="inferred from homology"/>
<evidence type="ECO:0000256" key="3">
    <source>
        <dbReference type="ARBA" id="ARBA00022801"/>
    </source>
</evidence>
<dbReference type="GO" id="GO:0070292">
    <property type="term" value="P:N-acylphosphatidylethanolamine metabolic process"/>
    <property type="evidence" value="ECO:0007669"/>
    <property type="project" value="TreeGrafter"/>
</dbReference>
<dbReference type="AlphaFoldDB" id="A0A6P6DJ97"/>
<dbReference type="InterPro" id="IPR051496">
    <property type="entry name" value="H-rev107_PLA/AT"/>
</dbReference>
<dbReference type="PROSITE" id="PS51934">
    <property type="entry name" value="LRAT"/>
    <property type="match status" value="1"/>
</dbReference>
<evidence type="ECO:0000256" key="2">
    <source>
        <dbReference type="ARBA" id="ARBA00022679"/>
    </source>
</evidence>
<dbReference type="Pfam" id="PF04970">
    <property type="entry name" value="LRAT"/>
    <property type="match status" value="1"/>
</dbReference>
<keyword evidence="2" id="KW-0808">Transferase</keyword>